<proteinExistence type="predicted"/>
<dbReference type="AlphaFoldDB" id="A0A251NSE9"/>
<feature type="compositionally biased region" description="Basic and acidic residues" evidence="1">
    <location>
        <begin position="58"/>
        <end position="70"/>
    </location>
</feature>
<dbReference type="Proteomes" id="UP000006882">
    <property type="component" value="Chromosome G6"/>
</dbReference>
<keyword evidence="3" id="KW-1185">Reference proteome</keyword>
<protein>
    <submittedName>
        <fullName evidence="2">Uncharacterized protein</fullName>
    </submittedName>
</protein>
<accession>A0A251NSE9</accession>
<gene>
    <name evidence="2" type="ORF">PRUPE_6G186900</name>
</gene>
<dbReference type="OrthoDB" id="10526626at2759"/>
<sequence length="196" mass="21596">MRVQAENSSIGRLGKRLTTPSILVKFELASSLPRKYSPKKRARNLGSRLAESLRRALEEQRKAEQRKDGGGGKVGQPTIPMDGDPDPLRVIPPSTPSLQPTIVLNGDGSTEKDRDMDTSAVELGPKKRRVNNGDINQHQANFSGLRIHSAFTLFFRTCQLSICNSKLEGFEGKSHNGKINMTLQATLEATCLQYHA</sequence>
<reference evidence="2 3" key="1">
    <citation type="journal article" date="2013" name="Nat. Genet.">
        <title>The high-quality draft genome of peach (Prunus persica) identifies unique patterns of genetic diversity, domestication and genome evolution.</title>
        <authorList>
            <consortium name="International Peach Genome Initiative"/>
            <person name="Verde I."/>
            <person name="Abbott A.G."/>
            <person name="Scalabrin S."/>
            <person name="Jung S."/>
            <person name="Shu S."/>
            <person name="Marroni F."/>
            <person name="Zhebentyayeva T."/>
            <person name="Dettori M.T."/>
            <person name="Grimwood J."/>
            <person name="Cattonaro F."/>
            <person name="Zuccolo A."/>
            <person name="Rossini L."/>
            <person name="Jenkins J."/>
            <person name="Vendramin E."/>
            <person name="Meisel L.A."/>
            <person name="Decroocq V."/>
            <person name="Sosinski B."/>
            <person name="Prochnik S."/>
            <person name="Mitros T."/>
            <person name="Policriti A."/>
            <person name="Cipriani G."/>
            <person name="Dondini L."/>
            <person name="Ficklin S."/>
            <person name="Goodstein D.M."/>
            <person name="Xuan P."/>
            <person name="Del Fabbro C."/>
            <person name="Aramini V."/>
            <person name="Copetti D."/>
            <person name="Gonzalez S."/>
            <person name="Horner D.S."/>
            <person name="Falchi R."/>
            <person name="Lucas S."/>
            <person name="Mica E."/>
            <person name="Maldonado J."/>
            <person name="Lazzari B."/>
            <person name="Bielenberg D."/>
            <person name="Pirona R."/>
            <person name="Miculan M."/>
            <person name="Barakat A."/>
            <person name="Testolin R."/>
            <person name="Stella A."/>
            <person name="Tartarini S."/>
            <person name="Tonutti P."/>
            <person name="Arus P."/>
            <person name="Orellana A."/>
            <person name="Wells C."/>
            <person name="Main D."/>
            <person name="Vizzotto G."/>
            <person name="Silva H."/>
            <person name="Salamini F."/>
            <person name="Schmutz J."/>
            <person name="Morgante M."/>
            <person name="Rokhsar D.S."/>
        </authorList>
    </citation>
    <scope>NUCLEOTIDE SEQUENCE [LARGE SCALE GENOMIC DNA]</scope>
    <source>
        <strain evidence="3">cv. Nemared</strain>
    </source>
</reference>
<dbReference type="EMBL" id="CM007656">
    <property type="protein sequence ID" value="ONI02249.1"/>
    <property type="molecule type" value="Genomic_DNA"/>
</dbReference>
<evidence type="ECO:0000313" key="3">
    <source>
        <dbReference type="Proteomes" id="UP000006882"/>
    </source>
</evidence>
<feature type="region of interest" description="Disordered" evidence="1">
    <location>
        <begin position="58"/>
        <end position="115"/>
    </location>
</feature>
<organism evidence="2 3">
    <name type="scientific">Prunus persica</name>
    <name type="common">Peach</name>
    <name type="synonym">Amygdalus persica</name>
    <dbReference type="NCBI Taxonomy" id="3760"/>
    <lineage>
        <taxon>Eukaryota</taxon>
        <taxon>Viridiplantae</taxon>
        <taxon>Streptophyta</taxon>
        <taxon>Embryophyta</taxon>
        <taxon>Tracheophyta</taxon>
        <taxon>Spermatophyta</taxon>
        <taxon>Magnoliopsida</taxon>
        <taxon>eudicotyledons</taxon>
        <taxon>Gunneridae</taxon>
        <taxon>Pentapetalae</taxon>
        <taxon>rosids</taxon>
        <taxon>fabids</taxon>
        <taxon>Rosales</taxon>
        <taxon>Rosaceae</taxon>
        <taxon>Amygdaloideae</taxon>
        <taxon>Amygdaleae</taxon>
        <taxon>Prunus</taxon>
    </lineage>
</organism>
<dbReference type="Gramene" id="ONI02249">
    <property type="protein sequence ID" value="ONI02249"/>
    <property type="gene ID" value="PRUPE_6G186900"/>
</dbReference>
<evidence type="ECO:0000256" key="1">
    <source>
        <dbReference type="SAM" id="MobiDB-lite"/>
    </source>
</evidence>
<name>A0A251NSE9_PRUPE</name>
<evidence type="ECO:0000313" key="2">
    <source>
        <dbReference type="EMBL" id="ONI02249.1"/>
    </source>
</evidence>